<proteinExistence type="predicted"/>
<dbReference type="Proteomes" id="UP001360953">
    <property type="component" value="Unassembled WGS sequence"/>
</dbReference>
<protein>
    <submittedName>
        <fullName evidence="2">Uncharacterized protein</fullName>
    </submittedName>
</protein>
<reference evidence="2 3" key="1">
    <citation type="submission" date="2024-04" db="EMBL/GenBank/DDBJ databases">
        <title>Phyllosticta paracitricarpa is synonymous to the EU quarantine fungus P. citricarpa based on phylogenomic analyses.</title>
        <authorList>
            <consortium name="Lawrence Berkeley National Laboratory"/>
            <person name="Van ingen-buijs V.A."/>
            <person name="Van westerhoven A.C."/>
            <person name="Haridas S."/>
            <person name="Skiadas P."/>
            <person name="Martin F."/>
            <person name="Groenewald J.Z."/>
            <person name="Crous P.W."/>
            <person name="Seidl M.F."/>
        </authorList>
    </citation>
    <scope>NUCLEOTIDE SEQUENCE [LARGE SCALE GENOMIC DNA]</scope>
    <source>
        <strain evidence="2 3">CPC 17464</strain>
    </source>
</reference>
<accession>A0ABR1LCJ6</accession>
<name>A0ABR1LCJ6_9PEZI</name>
<dbReference type="RefSeq" id="XP_066652053.1">
    <property type="nucleotide sequence ID" value="XM_066801424.1"/>
</dbReference>
<organism evidence="2 3">
    <name type="scientific">Phyllosticta citribraziliensis</name>
    <dbReference type="NCBI Taxonomy" id="989973"/>
    <lineage>
        <taxon>Eukaryota</taxon>
        <taxon>Fungi</taxon>
        <taxon>Dikarya</taxon>
        <taxon>Ascomycota</taxon>
        <taxon>Pezizomycotina</taxon>
        <taxon>Dothideomycetes</taxon>
        <taxon>Dothideomycetes incertae sedis</taxon>
        <taxon>Botryosphaeriales</taxon>
        <taxon>Phyllostictaceae</taxon>
        <taxon>Phyllosticta</taxon>
    </lineage>
</organism>
<evidence type="ECO:0000313" key="2">
    <source>
        <dbReference type="EMBL" id="KAK7532385.1"/>
    </source>
</evidence>
<dbReference type="GeneID" id="92034330"/>
<feature type="compositionally biased region" description="Basic and acidic residues" evidence="1">
    <location>
        <begin position="225"/>
        <end position="235"/>
    </location>
</feature>
<evidence type="ECO:0000313" key="3">
    <source>
        <dbReference type="Proteomes" id="UP001360953"/>
    </source>
</evidence>
<feature type="region of interest" description="Disordered" evidence="1">
    <location>
        <begin position="208"/>
        <end position="245"/>
    </location>
</feature>
<evidence type="ECO:0000256" key="1">
    <source>
        <dbReference type="SAM" id="MobiDB-lite"/>
    </source>
</evidence>
<dbReference type="EMBL" id="JBBPEH010000011">
    <property type="protein sequence ID" value="KAK7532385.1"/>
    <property type="molecule type" value="Genomic_DNA"/>
</dbReference>
<gene>
    <name evidence="2" type="ORF">J3D65DRAFT_636641</name>
</gene>
<comment type="caution">
    <text evidence="2">The sequence shown here is derived from an EMBL/GenBank/DDBJ whole genome shotgun (WGS) entry which is preliminary data.</text>
</comment>
<keyword evidence="3" id="KW-1185">Reference proteome</keyword>
<sequence length="245" mass="26316">MALHSTTTTTVCLSVCRQSVSQSSASRRLQACVSLAVKAPTDSPQAREHRCSRAPWPGRFTSGRGSVRVPPGLVWPLEPLNQAGPSLLHPAILPSLPGTALFSTCRLQTDKQTLTAHRQRWEHGRHVTSPCPPARGRRQDNTIHHSHSHSSPLAASSCIHVPIPPRSIRIVASTIACCAAAHVAPFAASLKHSLSFSTPHHRSAVIHAHHGPAHPCPRPLGNGEHGGHSERCPPKKERKPVAPAF</sequence>